<feature type="region of interest" description="Disordered" evidence="1">
    <location>
        <begin position="198"/>
        <end position="222"/>
    </location>
</feature>
<accession>G6Y2N5</accession>
<evidence type="ECO:0000256" key="1">
    <source>
        <dbReference type="SAM" id="MobiDB-lite"/>
    </source>
</evidence>
<dbReference type="KEGG" id="mamo:A6B35_32010"/>
<sequence>MLVQHGNATWVFDTIELASRQMDDSDKEALRQKVNQIFELHDCPWRLSDGEFFKLDGDFIGARLATTAHDALTANRFAGAGDEFAKARQYLGAGDVREAIFYSGHSFESVMKVLTGLDHANGDKLIKELAQQGFFDDLPEAVRNGFTDQVLKALPFLRNKLGGHGQGAAVVNIPTVYGDLAIQIAAAFHNFLISKHLERSPPPPPEPLREPAARELADEIPF</sequence>
<organism evidence="2 3">
    <name type="scientific">Mesorhizobium amorphae CCNWGS0123</name>
    <dbReference type="NCBI Taxonomy" id="1082933"/>
    <lineage>
        <taxon>Bacteria</taxon>
        <taxon>Pseudomonadati</taxon>
        <taxon>Pseudomonadota</taxon>
        <taxon>Alphaproteobacteria</taxon>
        <taxon>Hyphomicrobiales</taxon>
        <taxon>Phyllobacteriaceae</taxon>
        <taxon>Mesorhizobium</taxon>
    </lineage>
</organism>
<evidence type="ECO:0000313" key="3">
    <source>
        <dbReference type="Proteomes" id="UP000002949"/>
    </source>
</evidence>
<evidence type="ECO:0000313" key="2">
    <source>
        <dbReference type="EMBL" id="EHH13996.1"/>
    </source>
</evidence>
<name>G6Y2N5_9HYPH</name>
<feature type="compositionally biased region" description="Basic and acidic residues" evidence="1">
    <location>
        <begin position="207"/>
        <end position="222"/>
    </location>
</feature>
<evidence type="ECO:0008006" key="4">
    <source>
        <dbReference type="Google" id="ProtNLM"/>
    </source>
</evidence>
<protein>
    <recommendedName>
        <fullName evidence="4">Abortive infection protein-like C-terminal domain-containing protein</fullName>
    </recommendedName>
</protein>
<dbReference type="eggNOG" id="ENOG502Z7N9">
    <property type="taxonomic scope" value="Bacteria"/>
</dbReference>
<reference evidence="2 3" key="1">
    <citation type="journal article" date="2012" name="J. Bacteriol.">
        <title>Draft Genome Sequence of Plant Growth-Promoting Rhizobium Mesorhizobium amorphae, Isolated from Zinc-Lead Mine Tailings.</title>
        <authorList>
            <person name="Hao X."/>
            <person name="Lin Y."/>
            <person name="Johnstone L."/>
            <person name="Baltrus D.A."/>
            <person name="Miller S.J."/>
            <person name="Wei G."/>
            <person name="Rensing C."/>
        </authorList>
    </citation>
    <scope>NUCLEOTIDE SEQUENCE [LARGE SCALE GENOMIC DNA]</scope>
    <source>
        <strain evidence="2 3">CCNWGS0123</strain>
    </source>
</reference>
<dbReference type="Proteomes" id="UP000002949">
    <property type="component" value="Unassembled WGS sequence"/>
</dbReference>
<dbReference type="EMBL" id="AGSN01000010">
    <property type="protein sequence ID" value="EHH13996.1"/>
    <property type="molecule type" value="Genomic_DNA"/>
</dbReference>
<keyword evidence="3" id="KW-1185">Reference proteome</keyword>
<gene>
    <name evidence="2" type="ORF">MEA186_00881</name>
</gene>
<proteinExistence type="predicted"/>
<dbReference type="AlphaFoldDB" id="G6Y2N5"/>
<dbReference type="PATRIC" id="fig|1082933.3.peg.159"/>